<gene>
    <name evidence="4 6" type="primary">nagB</name>
    <name evidence="6" type="ORF">CJ205_01615</name>
</gene>
<dbReference type="AlphaFoldDB" id="A0A2N6SPP5"/>
<evidence type="ECO:0000313" key="7">
    <source>
        <dbReference type="Proteomes" id="UP000235682"/>
    </source>
</evidence>
<dbReference type="PANTHER" id="PTHR11280:SF5">
    <property type="entry name" value="GLUCOSAMINE-6-PHOSPHATE ISOMERASE"/>
    <property type="match status" value="1"/>
</dbReference>
<sequence>MEGDKMKVLTFDTADQASQKAFEIFKEALENGASVFGLATGSTPEPLYEKLVASDLDFSNATSVNLDEYYGLAGDHPQSYRYYMQEKIFNHKPFKETFLPDGTNEDVEGEIKAYNQILADHPVDLQLLGLGSNGHIGFNEPGTDFEQRTVLADLTDETINANKRFFDSVEDVPTQAFSMGIASIMDAKEIVLMAFGEGKADAVKAMIEGPVTNEVPASILQNHPNVTILLDQAAASKLSK</sequence>
<dbReference type="Proteomes" id="UP000235682">
    <property type="component" value="Unassembled WGS sequence"/>
</dbReference>
<dbReference type="FunFam" id="3.40.50.1360:FF:000003">
    <property type="entry name" value="Glucosamine-6-phosphate deaminase"/>
    <property type="match status" value="1"/>
</dbReference>
<keyword evidence="2 4" id="KW-0378">Hydrolase</keyword>
<dbReference type="CDD" id="cd01399">
    <property type="entry name" value="GlcN6P_deaminase"/>
    <property type="match status" value="1"/>
</dbReference>
<comment type="pathway">
    <text evidence="4">Amino-sugar metabolism; N-acetylneuraminate degradation; D-fructose 6-phosphate from N-acetylneuraminate: step 5/5.</text>
</comment>
<dbReference type="InterPro" id="IPR018321">
    <property type="entry name" value="Glucosamine6P_isomerase_CS"/>
</dbReference>
<evidence type="ECO:0000259" key="5">
    <source>
        <dbReference type="Pfam" id="PF01182"/>
    </source>
</evidence>
<feature type="active site" description="Proton acceptor; for enolization step" evidence="4">
    <location>
        <position position="67"/>
    </location>
</feature>
<dbReference type="GO" id="GO:0004342">
    <property type="term" value="F:glucosamine-6-phosphate deaminase activity"/>
    <property type="evidence" value="ECO:0007669"/>
    <property type="project" value="UniProtKB-UniRule"/>
</dbReference>
<evidence type="ECO:0000256" key="3">
    <source>
        <dbReference type="ARBA" id="ARBA00023277"/>
    </source>
</evidence>
<feature type="active site" description="For ring-opening step" evidence="4">
    <location>
        <position position="133"/>
    </location>
</feature>
<dbReference type="OrthoDB" id="9791139at2"/>
<dbReference type="InterPro" id="IPR037171">
    <property type="entry name" value="NagB/RpiA_transferase-like"/>
</dbReference>
<comment type="caution">
    <text evidence="4">Lacks conserved residue(s) required for the propagation of feature annotation.</text>
</comment>
<dbReference type="PROSITE" id="PS01161">
    <property type="entry name" value="GLC_GALNAC_ISOMERASE"/>
    <property type="match status" value="1"/>
</dbReference>
<keyword evidence="7" id="KW-1185">Reference proteome</keyword>
<dbReference type="GO" id="GO:0006046">
    <property type="term" value="P:N-acetylglucosamine catabolic process"/>
    <property type="evidence" value="ECO:0007669"/>
    <property type="project" value="UniProtKB-UniRule"/>
</dbReference>
<evidence type="ECO:0000256" key="1">
    <source>
        <dbReference type="ARBA" id="ARBA00000644"/>
    </source>
</evidence>
<dbReference type="Pfam" id="PF01182">
    <property type="entry name" value="Glucosamine_iso"/>
    <property type="match status" value="1"/>
</dbReference>
<evidence type="ECO:0000313" key="6">
    <source>
        <dbReference type="EMBL" id="PMC59029.1"/>
    </source>
</evidence>
<dbReference type="InterPro" id="IPR004547">
    <property type="entry name" value="Glucosamine6P_isomerase"/>
</dbReference>
<dbReference type="UniPathway" id="UPA00629">
    <property type="reaction ID" value="UER00684"/>
</dbReference>
<proteinExistence type="inferred from homology"/>
<dbReference type="HAMAP" id="MF_01241">
    <property type="entry name" value="GlcN6P_deamin"/>
    <property type="match status" value="1"/>
</dbReference>
<dbReference type="NCBIfam" id="TIGR00502">
    <property type="entry name" value="nagB"/>
    <property type="match status" value="1"/>
</dbReference>
<dbReference type="GO" id="GO:0019262">
    <property type="term" value="P:N-acetylneuraminate catabolic process"/>
    <property type="evidence" value="ECO:0007669"/>
    <property type="project" value="UniProtKB-UniRule"/>
</dbReference>
<dbReference type="GO" id="GO:0042802">
    <property type="term" value="F:identical protein binding"/>
    <property type="evidence" value="ECO:0007669"/>
    <property type="project" value="TreeGrafter"/>
</dbReference>
<dbReference type="PANTHER" id="PTHR11280">
    <property type="entry name" value="GLUCOSAMINE-6-PHOSPHATE ISOMERASE"/>
    <property type="match status" value="1"/>
</dbReference>
<dbReference type="Gene3D" id="3.40.50.1360">
    <property type="match status" value="1"/>
</dbReference>
<accession>A0A2N6SPP5</accession>
<keyword evidence="3 4" id="KW-0119">Carbohydrate metabolism</keyword>
<dbReference type="InterPro" id="IPR006148">
    <property type="entry name" value="Glc/Gal-6P_isomerase"/>
</dbReference>
<evidence type="ECO:0000256" key="2">
    <source>
        <dbReference type="ARBA" id="ARBA00022801"/>
    </source>
</evidence>
<feature type="domain" description="Glucosamine/galactosamine-6-phosphate isomerase" evidence="5">
    <location>
        <begin position="13"/>
        <end position="223"/>
    </location>
</feature>
<feature type="active site" description="For ring-opening step" evidence="4">
    <location>
        <position position="140"/>
    </location>
</feature>
<dbReference type="EC" id="3.5.99.6" evidence="4"/>
<comment type="function">
    <text evidence="4">Catalyzes the reversible isomerization-deamination of glucosamine 6-phosphate (GlcN6P) to form fructose 6-phosphate (Fru6P) and ammonium ion.</text>
</comment>
<comment type="similarity">
    <text evidence="4">Belongs to the glucosamine/galactosamine-6-phosphate isomerase family. NagB subfamily.</text>
</comment>
<comment type="caution">
    <text evidence="6">The sequence shown here is derived from an EMBL/GenBank/DDBJ whole genome shotgun (WGS) entry which is preliminary data.</text>
</comment>
<dbReference type="STRING" id="84521.SAMN04487994_100742"/>
<dbReference type="EMBL" id="PNHE01000003">
    <property type="protein sequence ID" value="PMC59029.1"/>
    <property type="molecule type" value="Genomic_DNA"/>
</dbReference>
<organism evidence="6 7">
    <name type="scientific">Dolosicoccus paucivorans</name>
    <dbReference type="NCBI Taxonomy" id="84521"/>
    <lineage>
        <taxon>Bacteria</taxon>
        <taxon>Bacillati</taxon>
        <taxon>Bacillota</taxon>
        <taxon>Bacilli</taxon>
        <taxon>Lactobacillales</taxon>
        <taxon>Aerococcaceae</taxon>
        <taxon>Dolosicoccus</taxon>
    </lineage>
</organism>
<comment type="catalytic activity">
    <reaction evidence="1 4">
        <text>alpha-D-glucosamine 6-phosphate + H2O = beta-D-fructose 6-phosphate + NH4(+)</text>
        <dbReference type="Rhea" id="RHEA:12172"/>
        <dbReference type="ChEBI" id="CHEBI:15377"/>
        <dbReference type="ChEBI" id="CHEBI:28938"/>
        <dbReference type="ChEBI" id="CHEBI:57634"/>
        <dbReference type="ChEBI" id="CHEBI:75989"/>
        <dbReference type="EC" id="3.5.99.6"/>
    </reaction>
</comment>
<feature type="active site" description="Proton acceptor; for ring-opening step" evidence="4">
    <location>
        <position position="135"/>
    </location>
</feature>
<protein>
    <recommendedName>
        <fullName evidence="4">Glucosamine-6-phosphate deaminase</fullName>
        <ecNumber evidence="4">3.5.99.6</ecNumber>
    </recommendedName>
    <alternativeName>
        <fullName evidence="4">GlcN6P deaminase</fullName>
        <shortName evidence="4">GNPDA</shortName>
    </alternativeName>
    <alternativeName>
        <fullName evidence="4">Glucosamine-6-phosphate isomerase</fullName>
    </alternativeName>
</protein>
<reference evidence="6 7" key="1">
    <citation type="submission" date="2017-09" db="EMBL/GenBank/DDBJ databases">
        <title>Bacterial strain isolated from the female urinary microbiota.</title>
        <authorList>
            <person name="Thomas-White K."/>
            <person name="Kumar N."/>
            <person name="Forster S."/>
            <person name="Putonti C."/>
            <person name="Lawley T."/>
            <person name="Wolfe A.J."/>
        </authorList>
    </citation>
    <scope>NUCLEOTIDE SEQUENCE [LARGE SCALE GENOMIC DNA]</scope>
    <source>
        <strain evidence="6 7">UMB0852</strain>
    </source>
</reference>
<dbReference type="SUPFAM" id="SSF100950">
    <property type="entry name" value="NagB/RpiA/CoA transferase-like"/>
    <property type="match status" value="1"/>
</dbReference>
<name>A0A2N6SPP5_9LACT</name>
<dbReference type="GO" id="GO:0005975">
    <property type="term" value="P:carbohydrate metabolic process"/>
    <property type="evidence" value="ECO:0007669"/>
    <property type="project" value="InterPro"/>
</dbReference>
<dbReference type="GO" id="GO:0005737">
    <property type="term" value="C:cytoplasm"/>
    <property type="evidence" value="ECO:0007669"/>
    <property type="project" value="TreeGrafter"/>
</dbReference>
<evidence type="ECO:0000256" key="4">
    <source>
        <dbReference type="HAMAP-Rule" id="MF_01241"/>
    </source>
</evidence>
<dbReference type="GO" id="GO:0006043">
    <property type="term" value="P:glucosamine catabolic process"/>
    <property type="evidence" value="ECO:0007669"/>
    <property type="project" value="TreeGrafter"/>
</dbReference>